<comment type="catalytic activity">
    <reaction evidence="8 9">
        <text>tRNA(Arg) + L-arginine + ATP = L-arginyl-tRNA(Arg) + AMP + diphosphate</text>
        <dbReference type="Rhea" id="RHEA:20301"/>
        <dbReference type="Rhea" id="RHEA-COMP:9658"/>
        <dbReference type="Rhea" id="RHEA-COMP:9673"/>
        <dbReference type="ChEBI" id="CHEBI:30616"/>
        <dbReference type="ChEBI" id="CHEBI:32682"/>
        <dbReference type="ChEBI" id="CHEBI:33019"/>
        <dbReference type="ChEBI" id="CHEBI:78442"/>
        <dbReference type="ChEBI" id="CHEBI:78513"/>
        <dbReference type="ChEBI" id="CHEBI:456215"/>
        <dbReference type="EC" id="6.1.1.19"/>
    </reaction>
</comment>
<dbReference type="InterPro" id="IPR008909">
    <property type="entry name" value="DALR_anticod-bd"/>
</dbReference>
<keyword evidence="4 9" id="KW-0547">Nucleotide-binding</keyword>
<dbReference type="PROSITE" id="PS00178">
    <property type="entry name" value="AA_TRNA_LIGASE_I"/>
    <property type="match status" value="1"/>
</dbReference>
<dbReference type="SMART" id="SM01016">
    <property type="entry name" value="Arg_tRNA_synt_N"/>
    <property type="match status" value="1"/>
</dbReference>
<evidence type="ECO:0000256" key="7">
    <source>
        <dbReference type="ARBA" id="ARBA00023146"/>
    </source>
</evidence>
<dbReference type="SUPFAM" id="SSF47323">
    <property type="entry name" value="Anticodon-binding domain of a subclass of class I aminoacyl-tRNA synthetases"/>
    <property type="match status" value="1"/>
</dbReference>
<dbReference type="InterPro" id="IPR036695">
    <property type="entry name" value="Arg-tRNA-synth_N_sf"/>
</dbReference>
<feature type="short sequence motif" description="'HIGH' region" evidence="9">
    <location>
        <begin position="113"/>
        <end position="123"/>
    </location>
</feature>
<feature type="domain" description="Arginyl tRNA synthetase N-terminal" evidence="12">
    <location>
        <begin position="5"/>
        <end position="86"/>
    </location>
</feature>
<dbReference type="PANTHER" id="PTHR11956:SF5">
    <property type="entry name" value="ARGININE--TRNA LIGASE, CYTOPLASMIC"/>
    <property type="match status" value="1"/>
</dbReference>
<dbReference type="Pfam" id="PF00750">
    <property type="entry name" value="tRNA-synt_1d"/>
    <property type="match status" value="1"/>
</dbReference>
<dbReference type="NCBIfam" id="TIGR00456">
    <property type="entry name" value="argS"/>
    <property type="match status" value="1"/>
</dbReference>
<dbReference type="STRING" id="1817841.A3B10_04105"/>
<dbReference type="Gene3D" id="3.30.1360.70">
    <property type="entry name" value="Arginyl tRNA synthetase N-terminal domain"/>
    <property type="match status" value="1"/>
</dbReference>
<evidence type="ECO:0000256" key="4">
    <source>
        <dbReference type="ARBA" id="ARBA00022741"/>
    </source>
</evidence>
<evidence type="ECO:0000256" key="5">
    <source>
        <dbReference type="ARBA" id="ARBA00022840"/>
    </source>
</evidence>
<evidence type="ECO:0000256" key="6">
    <source>
        <dbReference type="ARBA" id="ARBA00022917"/>
    </source>
</evidence>
<dbReference type="CDD" id="cd07956">
    <property type="entry name" value="Anticodon_Ia_Arg"/>
    <property type="match status" value="1"/>
</dbReference>
<dbReference type="HAMAP" id="MF_00123">
    <property type="entry name" value="Arg_tRNA_synth"/>
    <property type="match status" value="1"/>
</dbReference>
<reference evidence="13 14" key="1">
    <citation type="journal article" date="2016" name="Nat. Commun.">
        <title>Thousands of microbial genomes shed light on interconnected biogeochemical processes in an aquifer system.</title>
        <authorList>
            <person name="Anantharaman K."/>
            <person name="Brown C.T."/>
            <person name="Hug L.A."/>
            <person name="Sharon I."/>
            <person name="Castelle C.J."/>
            <person name="Probst A.J."/>
            <person name="Thomas B.C."/>
            <person name="Singh A."/>
            <person name="Wilkins M.J."/>
            <person name="Karaoz U."/>
            <person name="Brodie E.L."/>
            <person name="Williams K.H."/>
            <person name="Hubbard S.S."/>
            <person name="Banfield J.F."/>
        </authorList>
    </citation>
    <scope>NUCLEOTIDE SEQUENCE [LARGE SCALE GENOMIC DNA]</scope>
</reference>
<dbReference type="SUPFAM" id="SSF55190">
    <property type="entry name" value="Arginyl-tRNA synthetase (ArgRS), N-terminal 'additional' domain"/>
    <property type="match status" value="1"/>
</dbReference>
<sequence length="551" mass="62682">MLMREKIRELLTDAAQKSGLARGLVFEVSYATDTKFGDYASNIAMVGAKALKSKPKELAEKIIANLDSSMFEKVEVAGPGFINFTLKLSELQPITYNLQSKSKGKILLEYFQPNIAKPLHIGHLETAIIGDCLKRMFLYLGYKVESDTHMGDWGTQFGYLILAQKKFDKVNDKIYAELNADESQREAAKLEFVKLEQGDPENRKIWQQLVDTSVKEFLQINDLMDILPFDHHWPESFYEDKMSAVLEELKKKKLIVESQGAQIVNLEEQGLGVAIIVKSDGGTTYLLRDLAGFLFVQKEGFKQHLYVVDNRQSLHYKQLFAILKLIGKIEDEEGIHVDYGFISFKGEALSTRKGNMVLAEDVITQAEEKVAKIVSEKNPDLKDKQAVIKAVTKGALKYFILKHNRHSDIEFDWVEVLDFEGDTGPYLQYAYARLASILRRVIPDSIRNPDDRILNQVQDDNKISATERELLFKLSILPEIVEDALKDYMPNILANYLYKLATLINKFYHESPVVQEKDEAKKNFRLALILKAQTTLGQGMSLLGIHALEEM</sequence>
<dbReference type="SUPFAM" id="SSF52374">
    <property type="entry name" value="Nucleotidylyl transferase"/>
    <property type="match status" value="1"/>
</dbReference>
<dbReference type="AlphaFoldDB" id="A0A1F5Q567"/>
<keyword evidence="6 9" id="KW-0648">Protein biosynthesis</keyword>
<dbReference type="GO" id="GO:0005524">
    <property type="term" value="F:ATP binding"/>
    <property type="evidence" value="ECO:0007669"/>
    <property type="project" value="UniProtKB-UniRule"/>
</dbReference>
<proteinExistence type="inferred from homology"/>
<organism evidence="13 14">
    <name type="scientific">Candidatus Doudnabacteria bacterium RIFCSPLOWO2_01_FULL_44_21</name>
    <dbReference type="NCBI Taxonomy" id="1817841"/>
    <lineage>
        <taxon>Bacteria</taxon>
        <taxon>Candidatus Doudnaibacteriota</taxon>
    </lineage>
</organism>
<dbReference type="Proteomes" id="UP000177281">
    <property type="component" value="Unassembled WGS sequence"/>
</dbReference>
<evidence type="ECO:0000256" key="1">
    <source>
        <dbReference type="ARBA" id="ARBA00005594"/>
    </source>
</evidence>
<gene>
    <name evidence="9" type="primary">argS</name>
    <name evidence="13" type="ORF">A3B10_04105</name>
</gene>
<dbReference type="GO" id="GO:0006420">
    <property type="term" value="P:arginyl-tRNA aminoacylation"/>
    <property type="evidence" value="ECO:0007669"/>
    <property type="project" value="UniProtKB-UniRule"/>
</dbReference>
<dbReference type="Pfam" id="PF03485">
    <property type="entry name" value="Arg_tRNA_synt_N"/>
    <property type="match status" value="1"/>
</dbReference>
<dbReference type="Gene3D" id="1.10.730.10">
    <property type="entry name" value="Isoleucyl-tRNA Synthetase, Domain 1"/>
    <property type="match status" value="1"/>
</dbReference>
<dbReference type="FunFam" id="1.10.730.10:FF:000006">
    <property type="entry name" value="Arginyl-tRNA synthetase 2, mitochondrial"/>
    <property type="match status" value="1"/>
</dbReference>
<dbReference type="GO" id="GO:0004814">
    <property type="term" value="F:arginine-tRNA ligase activity"/>
    <property type="evidence" value="ECO:0007669"/>
    <property type="project" value="UniProtKB-UniRule"/>
</dbReference>
<dbReference type="GO" id="GO:0005737">
    <property type="term" value="C:cytoplasm"/>
    <property type="evidence" value="ECO:0007669"/>
    <property type="project" value="UniProtKB-SubCell"/>
</dbReference>
<dbReference type="InterPro" id="IPR035684">
    <property type="entry name" value="ArgRS_core"/>
</dbReference>
<evidence type="ECO:0000256" key="10">
    <source>
        <dbReference type="RuleBase" id="RU363038"/>
    </source>
</evidence>
<keyword evidence="3 9" id="KW-0436">Ligase</keyword>
<comment type="subunit">
    <text evidence="9">Monomer.</text>
</comment>
<dbReference type="InterPro" id="IPR001278">
    <property type="entry name" value="Arg-tRNA-ligase"/>
</dbReference>
<keyword evidence="2 9" id="KW-0963">Cytoplasm</keyword>
<evidence type="ECO:0000313" key="14">
    <source>
        <dbReference type="Proteomes" id="UP000177281"/>
    </source>
</evidence>
<evidence type="ECO:0000256" key="9">
    <source>
        <dbReference type="HAMAP-Rule" id="MF_00123"/>
    </source>
</evidence>
<comment type="caution">
    <text evidence="13">The sequence shown here is derived from an EMBL/GenBank/DDBJ whole genome shotgun (WGS) entry which is preliminary data.</text>
</comment>
<evidence type="ECO:0000313" key="13">
    <source>
        <dbReference type="EMBL" id="OGE97298.1"/>
    </source>
</evidence>
<keyword evidence="5 9" id="KW-0067">ATP-binding</keyword>
<accession>A0A1F5Q567</accession>
<dbReference type="PRINTS" id="PR01038">
    <property type="entry name" value="TRNASYNTHARG"/>
</dbReference>
<evidence type="ECO:0000259" key="11">
    <source>
        <dbReference type="SMART" id="SM00836"/>
    </source>
</evidence>
<comment type="similarity">
    <text evidence="1 9 10">Belongs to the class-I aminoacyl-tRNA synthetase family.</text>
</comment>
<feature type="domain" description="DALR anticodon binding" evidence="11">
    <location>
        <begin position="427"/>
        <end position="551"/>
    </location>
</feature>
<dbReference type="InterPro" id="IPR001412">
    <property type="entry name" value="aa-tRNA-synth_I_CS"/>
</dbReference>
<dbReference type="InterPro" id="IPR005148">
    <property type="entry name" value="Arg-tRNA-synth_N"/>
</dbReference>
<name>A0A1F5Q567_9BACT</name>
<evidence type="ECO:0000259" key="12">
    <source>
        <dbReference type="SMART" id="SM01016"/>
    </source>
</evidence>
<dbReference type="PANTHER" id="PTHR11956">
    <property type="entry name" value="ARGINYL-TRNA SYNTHETASE"/>
    <property type="match status" value="1"/>
</dbReference>
<dbReference type="InterPro" id="IPR009080">
    <property type="entry name" value="tRNAsynth_Ia_anticodon-bd"/>
</dbReference>
<dbReference type="InterPro" id="IPR014729">
    <property type="entry name" value="Rossmann-like_a/b/a_fold"/>
</dbReference>
<evidence type="ECO:0000256" key="3">
    <source>
        <dbReference type="ARBA" id="ARBA00022598"/>
    </source>
</evidence>
<dbReference type="Pfam" id="PF05746">
    <property type="entry name" value="DALR_1"/>
    <property type="match status" value="1"/>
</dbReference>
<dbReference type="SMART" id="SM00836">
    <property type="entry name" value="DALR_1"/>
    <property type="match status" value="1"/>
</dbReference>
<dbReference type="EMBL" id="MFFB01000002">
    <property type="protein sequence ID" value="OGE97298.1"/>
    <property type="molecule type" value="Genomic_DNA"/>
</dbReference>
<evidence type="ECO:0000256" key="8">
    <source>
        <dbReference type="ARBA" id="ARBA00049339"/>
    </source>
</evidence>
<comment type="subcellular location">
    <subcellularLocation>
        <location evidence="9">Cytoplasm</location>
    </subcellularLocation>
</comment>
<protein>
    <recommendedName>
        <fullName evidence="9">Arginine--tRNA ligase</fullName>
        <ecNumber evidence="9">6.1.1.19</ecNumber>
    </recommendedName>
    <alternativeName>
        <fullName evidence="9">Arginyl-tRNA synthetase</fullName>
        <shortName evidence="9">ArgRS</shortName>
    </alternativeName>
</protein>
<evidence type="ECO:0000256" key="2">
    <source>
        <dbReference type="ARBA" id="ARBA00022490"/>
    </source>
</evidence>
<dbReference type="Gene3D" id="3.40.50.620">
    <property type="entry name" value="HUPs"/>
    <property type="match status" value="1"/>
</dbReference>
<dbReference type="EC" id="6.1.1.19" evidence="9"/>
<keyword evidence="7 9" id="KW-0030">Aminoacyl-tRNA synthetase</keyword>